<dbReference type="SUPFAM" id="SSF53474">
    <property type="entry name" value="alpha/beta-Hydrolases"/>
    <property type="match status" value="1"/>
</dbReference>
<dbReference type="EMBL" id="CYHB01000001">
    <property type="protein sequence ID" value="CUA83006.1"/>
    <property type="molecule type" value="Genomic_DNA"/>
</dbReference>
<evidence type="ECO:0000313" key="4">
    <source>
        <dbReference type="EMBL" id="CUA83006.1"/>
    </source>
</evidence>
<dbReference type="SUPFAM" id="SSF82171">
    <property type="entry name" value="DPP6 N-terminal domain-like"/>
    <property type="match status" value="1"/>
</dbReference>
<dbReference type="InterPro" id="IPR001375">
    <property type="entry name" value="Peptidase_S9_cat"/>
</dbReference>
<evidence type="ECO:0000256" key="2">
    <source>
        <dbReference type="SAM" id="SignalP"/>
    </source>
</evidence>
<dbReference type="GO" id="GO:0004252">
    <property type="term" value="F:serine-type endopeptidase activity"/>
    <property type="evidence" value="ECO:0007669"/>
    <property type="project" value="TreeGrafter"/>
</dbReference>
<dbReference type="Gene3D" id="1.25.40.10">
    <property type="entry name" value="Tetratricopeptide repeat domain"/>
    <property type="match status" value="1"/>
</dbReference>
<dbReference type="InterPro" id="IPR029058">
    <property type="entry name" value="AB_hydrolase_fold"/>
</dbReference>
<evidence type="ECO:0000259" key="3">
    <source>
        <dbReference type="Pfam" id="PF00326"/>
    </source>
</evidence>
<dbReference type="RefSeq" id="WP_055438079.1">
    <property type="nucleotide sequence ID" value="NZ_CYHB01000001.1"/>
</dbReference>
<dbReference type="InterPro" id="IPR011990">
    <property type="entry name" value="TPR-like_helical_dom_sf"/>
</dbReference>
<sequence>MKIIALIFSFCLLISSLANAQEQERTETGQIIPVESLYMNADSSLFKISPNGQLIGFSAKIEGGFRNLQVIDVESNKVVRNIGLKNSGYMRDFDWVSNDRVLITLTDKKSGKEVRLLVDFSGDKLVSQRLPTDVTIHSVRHEQQDGIVLISRSSVYQGNEHAQLLTINIDEFAKNQFMTANVLAGTELGADAFIYDTLFKKIISLTVDRESKTLELRYADVGQDNWQRAILYDLEDETDPIIPVGFAGEHKFSVISDRDTDTKALRIYDIKTGQLLDDIAYENPDYDLIDAQFTTAGELHSVTYIQDGLHYTEYFSEQARERYARIREAFAHSTVSVVSSSDDNRFQILYTNGSTDSGFYYLFDSHEQIIRPLEARFDDLQNYILSASELLRVKTADGTEIEAYLNRPQGSIDHNTLIVMPHGGPIGVRDYDYFNPDVQFLTSRGFSVLRVNFRGSSGFGKSFTTQGVGQFGQLIEDDITAAVDQVLARKQFKNICAAGNSYGAYSATMLAMRQPQRYGCVIAGFGIFDLPLIFNASNYRSTDDYRSAVSDVVGEYHKSLTTISPAYRANELKAPILIYAGYLDEIADYEHSWRMKLAVEAYGNNVVEFINYTTASHGHKTWWGDRHEAVAKYDFLVRQLHLSPFRMQLIEADKSTLQNEYELLADGFVNSPRVQRNLARGKATYDYLSKHSKNATNSYHLGQLTLKDITDDRDISRGLALLEESAKQGNQNAIKGLSKIYISQSYGTSSIDKAKALVSKLTYEGRAKYDIDLANAYIDCYQAFANSVCVQPLVDKLIGVFALYDDGEWRNDLLSRIMLLPTMPEDDYQPLRAKFEDKFELTMTATKIISPKAGMYEQRDEADDQTAMRIMKAGNTFNLKSFNDTAELLGIMSSAIAIEFNVNFDGYITKNERASVFYQWESFDLATGEALKNDYGILIGYGNSTWRVKRTDLEPNTRWKLTLYNIARQEIYSEEFTLLP</sequence>
<keyword evidence="1" id="KW-0378">Hydrolase</keyword>
<dbReference type="OrthoDB" id="4269629at2"/>
<dbReference type="Proteomes" id="UP000182598">
    <property type="component" value="Unassembled WGS sequence"/>
</dbReference>
<evidence type="ECO:0000256" key="1">
    <source>
        <dbReference type="ARBA" id="ARBA00022801"/>
    </source>
</evidence>
<proteinExistence type="predicted"/>
<accession>A0A0K6GWA3</accession>
<reference evidence="5" key="1">
    <citation type="submission" date="2015-08" db="EMBL/GenBank/DDBJ databases">
        <authorList>
            <person name="Varghese N."/>
        </authorList>
    </citation>
    <scope>NUCLEOTIDE SEQUENCE [LARGE SCALE GENOMIC DNA]</scope>
    <source>
        <strain evidence="5">DSM 27808</strain>
    </source>
</reference>
<dbReference type="GO" id="GO:0006508">
    <property type="term" value="P:proteolysis"/>
    <property type="evidence" value="ECO:0007669"/>
    <property type="project" value="InterPro"/>
</dbReference>
<feature type="signal peptide" evidence="2">
    <location>
        <begin position="1"/>
        <end position="20"/>
    </location>
</feature>
<organism evidence="4 5">
    <name type="scientific">Pseudidiomarina woesei</name>
    <dbReference type="NCBI Taxonomy" id="1381080"/>
    <lineage>
        <taxon>Bacteria</taxon>
        <taxon>Pseudomonadati</taxon>
        <taxon>Pseudomonadota</taxon>
        <taxon>Gammaproteobacteria</taxon>
        <taxon>Alteromonadales</taxon>
        <taxon>Idiomarinaceae</taxon>
        <taxon>Pseudidiomarina</taxon>
    </lineage>
</organism>
<feature type="domain" description="Peptidase S9 prolyl oligopeptidase catalytic" evidence="3">
    <location>
        <begin position="434"/>
        <end position="641"/>
    </location>
</feature>
<feature type="chain" id="PRO_5005503409" evidence="2">
    <location>
        <begin position="21"/>
        <end position="980"/>
    </location>
</feature>
<evidence type="ECO:0000313" key="5">
    <source>
        <dbReference type="Proteomes" id="UP000182598"/>
    </source>
</evidence>
<dbReference type="PANTHER" id="PTHR42776:SF27">
    <property type="entry name" value="DIPEPTIDYL PEPTIDASE FAMILY MEMBER 6"/>
    <property type="match status" value="1"/>
</dbReference>
<dbReference type="Gene3D" id="3.40.50.1820">
    <property type="entry name" value="alpha/beta hydrolase"/>
    <property type="match status" value="1"/>
</dbReference>
<gene>
    <name evidence="4" type="ORF">Ga0061064_0373</name>
</gene>
<keyword evidence="5" id="KW-1185">Reference proteome</keyword>
<dbReference type="AlphaFoldDB" id="A0A0K6GWA3"/>
<dbReference type="PANTHER" id="PTHR42776">
    <property type="entry name" value="SERINE PEPTIDASE S9 FAMILY MEMBER"/>
    <property type="match status" value="1"/>
</dbReference>
<keyword evidence="2" id="KW-0732">Signal</keyword>
<dbReference type="Pfam" id="PF00326">
    <property type="entry name" value="Peptidase_S9"/>
    <property type="match status" value="1"/>
</dbReference>
<name>A0A0K6GWA3_9GAMM</name>
<protein>
    <submittedName>
        <fullName evidence="4">Prolyl oligopeptidase family</fullName>
    </submittedName>
</protein>